<feature type="compositionally biased region" description="Polar residues" evidence="1">
    <location>
        <begin position="101"/>
        <end position="133"/>
    </location>
</feature>
<dbReference type="InterPro" id="IPR000717">
    <property type="entry name" value="PCI_dom"/>
</dbReference>
<dbReference type="SUPFAM" id="SSF101447">
    <property type="entry name" value="Formin homology 2 domain (FH2 domain)"/>
    <property type="match status" value="1"/>
</dbReference>
<dbReference type="PANTHER" id="PTHR12436:SF4">
    <property type="entry name" value="LEUKOCYTE RECEPTOR CLUSTER MEMBER 8"/>
    <property type="match status" value="1"/>
</dbReference>
<dbReference type="InterPro" id="IPR005062">
    <property type="entry name" value="SAC3/GANP/THP3_conserved"/>
</dbReference>
<dbReference type="OrthoDB" id="199574at2759"/>
<dbReference type="InterPro" id="IPR045107">
    <property type="entry name" value="SAC3/GANP/THP3"/>
</dbReference>
<dbReference type="PANTHER" id="PTHR12436">
    <property type="entry name" value="80 KDA MCM3-ASSOCIATED PROTEIN"/>
    <property type="match status" value="1"/>
</dbReference>
<dbReference type="Gene3D" id="1.25.40.990">
    <property type="match status" value="1"/>
</dbReference>
<evidence type="ECO:0000256" key="1">
    <source>
        <dbReference type="SAM" id="MobiDB-lite"/>
    </source>
</evidence>
<feature type="region of interest" description="Disordered" evidence="1">
    <location>
        <begin position="29"/>
        <end position="137"/>
    </location>
</feature>
<gene>
    <name evidence="3" type="primary">EOG090X0431</name>
</gene>
<protein>
    <submittedName>
        <fullName evidence="3">EOG090X0431</fullName>
    </submittedName>
</protein>
<dbReference type="Pfam" id="PF03399">
    <property type="entry name" value="SAC3_GANP"/>
    <property type="match status" value="1"/>
</dbReference>
<feature type="region of interest" description="Disordered" evidence="1">
    <location>
        <begin position="325"/>
        <end position="353"/>
    </location>
</feature>
<sequence length="658" mass="72050">MTYYPYAYGYPTPMQGQWMGQGTWNGAGYQMPPVTSSSGNAAAPPPLPSLPPPPPPPPPPPTLSTSFEPPPPGSIKFTIPSKGSNKLQKVKQENKAPGTIQVPQYPTSPQVATSSAQQNIQNKSPEQTFSQAKGSGMPVDWPDSLRRYVERCFAMCQSSVDKDFVELILKGKITSASREGKALSKDWDNEPLPNLSRVENAVPTSGVASSLKAGTSGFNVSPMKNGVNILGSTAGGASAFRMQPNSGQDISPFKTAPSSIGISAVKPVTDSPSFKNGAASNSSNNSYKTGASILGISALKTSVGTKQNQISFQFKGQRKALYGTALRKSSSSSSTSSSRSRSRSPVGGLGLGSVNRTVLGANWTSSDKLRKRQARFQVPKKTRLTTLGDSSLYREDVTGEEDWSNLLIVGTCCEVEKPFFRLTAAPDPSTVRPVHILKKALYKVKTSWVANPDYRSCCDQMKSIRQDLTVQGIRDSFTVEVYETHARLALEAADHEEFNQCQTQLKALHHELGGKNLLEFTAYRILYYIFTKSTMDLNTTMASLTREEKVDDCVAHALEVRSSWALANFRRFFRLYNHAPRMSAHLMSWFADRERKLALKTLIKAYRPNIPVELVTTQLGFPTLDAWYDFSKELPIVYSDDSKAQIDCKASTANLTAW</sequence>
<dbReference type="AlphaFoldDB" id="A0A4Y7MPD2"/>
<dbReference type="FunFam" id="1.25.40.990:FF:000010">
    <property type="entry name" value="Leukocyte receptor cluster member"/>
    <property type="match status" value="1"/>
</dbReference>
<dbReference type="PROSITE" id="PS50250">
    <property type="entry name" value="PCI"/>
    <property type="match status" value="1"/>
</dbReference>
<feature type="compositionally biased region" description="Pro residues" evidence="1">
    <location>
        <begin position="43"/>
        <end position="73"/>
    </location>
</feature>
<evidence type="ECO:0000313" key="3">
    <source>
        <dbReference type="EMBL" id="SVE83587.1"/>
    </source>
</evidence>
<organism evidence="3">
    <name type="scientific">Daphnia pulex</name>
    <name type="common">Water flea</name>
    <dbReference type="NCBI Taxonomy" id="6669"/>
    <lineage>
        <taxon>Eukaryota</taxon>
        <taxon>Metazoa</taxon>
        <taxon>Ecdysozoa</taxon>
        <taxon>Arthropoda</taxon>
        <taxon>Crustacea</taxon>
        <taxon>Branchiopoda</taxon>
        <taxon>Diplostraca</taxon>
        <taxon>Cladocera</taxon>
        <taxon>Anomopoda</taxon>
        <taxon>Daphniidae</taxon>
        <taxon>Daphnia</taxon>
    </lineage>
</organism>
<name>A0A4Y7MPD2_DAPPU</name>
<evidence type="ECO:0000259" key="2">
    <source>
        <dbReference type="PROSITE" id="PS50250"/>
    </source>
</evidence>
<feature type="domain" description="PCI" evidence="2">
    <location>
        <begin position="494"/>
        <end position="658"/>
    </location>
</feature>
<accession>A0A4Y7MPD2</accession>
<dbReference type="EMBL" id="LR013968">
    <property type="protein sequence ID" value="SVE83587.1"/>
    <property type="molecule type" value="mRNA"/>
</dbReference>
<reference evidence="3" key="1">
    <citation type="submission" date="2018-08" db="EMBL/GenBank/DDBJ databases">
        <authorList>
            <person name="Cornetti L."/>
        </authorList>
    </citation>
    <scope>NUCLEOTIDE SEQUENCE</scope>
    <source>
        <strain evidence="3">CH-H</strain>
    </source>
</reference>
<feature type="compositionally biased region" description="Low complexity" evidence="1">
    <location>
        <begin position="329"/>
        <end position="339"/>
    </location>
</feature>
<proteinExistence type="evidence at transcript level"/>